<accession>A0A7K0FSU9</accession>
<sequence>MKFKLSFLIFFFSLTFNIHAQQSLFRSNNTYIPKAPFTNGLVLHLEAGNLASYPGTGTIWTDLSPSANHGTILNGVTYNVANGGYFNFNALNQYITLDPSKLPTGTSDRTIIAFVRTPTSISGIQHVIHYGSTNTNQAFALSLSDGRLNTHTWAAYPSSGGAAVNPSTNYCFAVTYTNSGNLHNFWVNGVQQGSGVANAINTGTSIARIGMRILDGAEPWGPNGQIYQILIYNRALSNSEILEIYNTHRAKYGL</sequence>
<dbReference type="GO" id="GO:0004553">
    <property type="term" value="F:hydrolase activity, hydrolyzing O-glycosyl compounds"/>
    <property type="evidence" value="ECO:0007669"/>
    <property type="project" value="UniProtKB-ARBA"/>
</dbReference>
<dbReference type="EMBL" id="WKJI01000005">
    <property type="protein sequence ID" value="MRX48545.1"/>
    <property type="molecule type" value="Genomic_DNA"/>
</dbReference>
<evidence type="ECO:0008006" key="4">
    <source>
        <dbReference type="Google" id="ProtNLM"/>
    </source>
</evidence>
<comment type="caution">
    <text evidence="2">The sequence shown here is derived from an EMBL/GenBank/DDBJ whole genome shotgun (WGS) entry which is preliminary data.</text>
</comment>
<dbReference type="InterPro" id="IPR013320">
    <property type="entry name" value="ConA-like_dom_sf"/>
</dbReference>
<feature type="signal peptide" evidence="1">
    <location>
        <begin position="1"/>
        <end position="20"/>
    </location>
</feature>
<evidence type="ECO:0000313" key="2">
    <source>
        <dbReference type="EMBL" id="MRX48545.1"/>
    </source>
</evidence>
<keyword evidence="1" id="KW-0732">Signal</keyword>
<proteinExistence type="predicted"/>
<dbReference type="Proteomes" id="UP000462931">
    <property type="component" value="Unassembled WGS sequence"/>
</dbReference>
<keyword evidence="3" id="KW-1185">Reference proteome</keyword>
<feature type="chain" id="PRO_5029636508" description="LamG domain-containing protein" evidence="1">
    <location>
        <begin position="21"/>
        <end position="254"/>
    </location>
</feature>
<dbReference type="GO" id="GO:0005975">
    <property type="term" value="P:carbohydrate metabolic process"/>
    <property type="evidence" value="ECO:0007669"/>
    <property type="project" value="UniProtKB-ARBA"/>
</dbReference>
<gene>
    <name evidence="2" type="ORF">GJJ64_15230</name>
</gene>
<organism evidence="2 3">
    <name type="scientific">Pedobacter puniceum</name>
    <dbReference type="NCBI Taxonomy" id="2666136"/>
    <lineage>
        <taxon>Bacteria</taxon>
        <taxon>Pseudomonadati</taxon>
        <taxon>Bacteroidota</taxon>
        <taxon>Sphingobacteriia</taxon>
        <taxon>Sphingobacteriales</taxon>
        <taxon>Sphingobacteriaceae</taxon>
        <taxon>Pedobacter</taxon>
    </lineage>
</organism>
<dbReference type="Pfam" id="PF13385">
    <property type="entry name" value="Laminin_G_3"/>
    <property type="match status" value="1"/>
</dbReference>
<evidence type="ECO:0000313" key="3">
    <source>
        <dbReference type="Proteomes" id="UP000462931"/>
    </source>
</evidence>
<dbReference type="AlphaFoldDB" id="A0A7K0FSU9"/>
<dbReference type="RefSeq" id="WP_154288619.1">
    <property type="nucleotide sequence ID" value="NZ_WKJI01000005.1"/>
</dbReference>
<evidence type="ECO:0000256" key="1">
    <source>
        <dbReference type="SAM" id="SignalP"/>
    </source>
</evidence>
<name>A0A7K0FSU9_9SPHI</name>
<reference evidence="2 3" key="1">
    <citation type="submission" date="2019-11" db="EMBL/GenBank/DDBJ databases">
        <authorList>
            <person name="Cheng Q."/>
            <person name="Yang Z."/>
        </authorList>
    </citation>
    <scope>NUCLEOTIDE SEQUENCE [LARGE SCALE GENOMIC DNA]</scope>
    <source>
        <strain evidence="2 3">HX-22-1</strain>
    </source>
</reference>
<dbReference type="SUPFAM" id="SSF49899">
    <property type="entry name" value="Concanavalin A-like lectins/glucanases"/>
    <property type="match status" value="1"/>
</dbReference>
<protein>
    <recommendedName>
        <fullName evidence="4">LamG domain-containing protein</fullName>
    </recommendedName>
</protein>
<dbReference type="Gene3D" id="2.60.120.200">
    <property type="match status" value="1"/>
</dbReference>